<evidence type="ECO:0000313" key="2">
    <source>
        <dbReference type="Proteomes" id="UP000235611"/>
    </source>
</evidence>
<proteinExistence type="predicted"/>
<dbReference type="EMBL" id="MDBO01000025">
    <property type="protein sequence ID" value="PMP14528.1"/>
    <property type="molecule type" value="Genomic_DNA"/>
</dbReference>
<organism evidence="1 2">
    <name type="scientific">Vibrio breoganii</name>
    <dbReference type="NCBI Taxonomy" id="553239"/>
    <lineage>
        <taxon>Bacteria</taxon>
        <taxon>Pseudomonadati</taxon>
        <taxon>Pseudomonadota</taxon>
        <taxon>Gammaproteobacteria</taxon>
        <taxon>Vibrionales</taxon>
        <taxon>Vibrionaceae</taxon>
        <taxon>Vibrio</taxon>
    </lineage>
</organism>
<name>A0AAP8SYI0_9VIBR</name>
<comment type="caution">
    <text evidence="1">The sequence shown here is derived from an EMBL/GenBank/DDBJ whole genome shotgun (WGS) entry which is preliminary data.</text>
</comment>
<accession>A0AAP8SYI0</accession>
<dbReference type="RefSeq" id="WP_102477379.1">
    <property type="nucleotide sequence ID" value="NZ_MDBN01000052.1"/>
</dbReference>
<protein>
    <submittedName>
        <fullName evidence="1">Uncharacterized protein</fullName>
    </submittedName>
</protein>
<evidence type="ECO:0000313" key="1">
    <source>
        <dbReference type="EMBL" id="PMP14528.1"/>
    </source>
</evidence>
<sequence length="187" mass="20960">MNKFVWNDFGVLQSIDANDSTLYITSRSGKTLKMSKRKYKQQALLVEHKAKMLLGAEVTVRTSQNTFFWSTSEWFSDIKPLSAEQIAPSSTSSADTLISEKDKCISCEGKGFYLYCGGTKKQVCSTCSGTRVRPEASQKYIKNTPKSPQRTLSNNASVNPTTYQNDYSTSYVEGDLGHINTKFWNGR</sequence>
<reference evidence="2" key="1">
    <citation type="submission" date="2016-07" db="EMBL/GenBank/DDBJ databases">
        <title>Nontailed viruses are major unrecognized killers of bacteria in the ocean.</title>
        <authorList>
            <person name="Kauffman K."/>
            <person name="Hussain F."/>
            <person name="Yang J."/>
            <person name="Arevalo P."/>
            <person name="Brown J."/>
            <person name="Cutler M."/>
            <person name="Kelly L."/>
            <person name="Polz M.F."/>
        </authorList>
    </citation>
    <scope>NUCLEOTIDE SEQUENCE [LARGE SCALE GENOMIC DNA]</scope>
    <source>
        <strain evidence="2">10N.222.49.A5</strain>
    </source>
</reference>
<dbReference type="AlphaFoldDB" id="A0AAP8SYI0"/>
<dbReference type="Proteomes" id="UP000235611">
    <property type="component" value="Unassembled WGS sequence"/>
</dbReference>
<gene>
    <name evidence="1" type="ORF">BCS93_04090</name>
</gene>